<feature type="compositionally biased region" description="Acidic residues" evidence="1">
    <location>
        <begin position="187"/>
        <end position="208"/>
    </location>
</feature>
<evidence type="ECO:0000256" key="2">
    <source>
        <dbReference type="SAM" id="Phobius"/>
    </source>
</evidence>
<sequence>MVPNDTRSVGELEGRIETFDSTPPATLSDEECAQLTDALVALADAYGARGEFDAEAELIARLDRLRAARPGSDVDIHLASALANATEVHGRADVYETAIDPDRLEAYRDRIEELYERRPEPVIAAPLARATAQTVHANGTAERPGRIGPLLDRLETVYDAHPEPDVAASLLRAYAHAELYLGADSLDADSLDADSPDGDSGVGEDDREDGAASHEEQPDGPNGDGPARDRLARAEDLFKTHPDGEVAAGLAGILAGRTNADAKRTDVETIEDRIGRIEALADRYPAHESEITRWLPVATANATRASFEVADVGRVEHWAAQTADYHERLATASSATWAAVATFFSARASFYDGDVAAGEEKLERLEALDRRYDNPVFAHWRSRAMFDAARAYVETNRPERARETAAELAAFAVGHEDREAIESGLESLYAHAPQMFDEERFEAETETEAGSESDAPADDESRAADHEIAVEPTSSVGAPGDAPGETAADATASSTDDGSGCGSCGDDGCGSCGSDRQLAEPASLPVLAAAAAALAVVVLSVAYTLYRAAGAAKRALDRS</sequence>
<feature type="compositionally biased region" description="Acidic residues" evidence="1">
    <location>
        <begin position="441"/>
        <end position="458"/>
    </location>
</feature>
<comment type="caution">
    <text evidence="3">The sequence shown here is derived from an EMBL/GenBank/DDBJ whole genome shotgun (WGS) entry which is preliminary data.</text>
</comment>
<dbReference type="RefSeq" id="WP_008000422.1">
    <property type="nucleotide sequence ID" value="NZ_AOJI01000022.1"/>
</dbReference>
<dbReference type="OrthoDB" id="331178at2157"/>
<dbReference type="Proteomes" id="UP000011575">
    <property type="component" value="Unassembled WGS sequence"/>
</dbReference>
<dbReference type="PATRIC" id="fig|1230454.4.peg.1772"/>
<keyword evidence="2" id="KW-0812">Transmembrane</keyword>
<feature type="transmembrane region" description="Helical" evidence="2">
    <location>
        <begin position="524"/>
        <end position="546"/>
    </location>
</feature>
<evidence type="ECO:0000313" key="3">
    <source>
        <dbReference type="EMBL" id="EMA67806.1"/>
    </source>
</evidence>
<dbReference type="AlphaFoldDB" id="M0PCP2"/>
<proteinExistence type="predicted"/>
<feature type="compositionally biased region" description="Low complexity" evidence="1">
    <location>
        <begin position="484"/>
        <end position="498"/>
    </location>
</feature>
<accession>M0PCP2</accession>
<keyword evidence="2" id="KW-0472">Membrane</keyword>
<gene>
    <name evidence="3" type="ORF">C461_08764</name>
</gene>
<feature type="compositionally biased region" description="Basic and acidic residues" evidence="1">
    <location>
        <begin position="459"/>
        <end position="469"/>
    </location>
</feature>
<dbReference type="EMBL" id="AOJI01000022">
    <property type="protein sequence ID" value="EMA67806.1"/>
    <property type="molecule type" value="Genomic_DNA"/>
</dbReference>
<evidence type="ECO:0000256" key="1">
    <source>
        <dbReference type="SAM" id="MobiDB-lite"/>
    </source>
</evidence>
<keyword evidence="2" id="KW-1133">Transmembrane helix</keyword>
<keyword evidence="4" id="KW-1185">Reference proteome</keyword>
<protein>
    <submittedName>
        <fullName evidence="3">Uncharacterized protein</fullName>
    </submittedName>
</protein>
<feature type="region of interest" description="Disordered" evidence="1">
    <location>
        <begin position="1"/>
        <end position="27"/>
    </location>
</feature>
<organism evidence="3 4">
    <name type="scientific">Halorubrum aidingense JCM 13560</name>
    <dbReference type="NCBI Taxonomy" id="1230454"/>
    <lineage>
        <taxon>Archaea</taxon>
        <taxon>Methanobacteriati</taxon>
        <taxon>Methanobacteriota</taxon>
        <taxon>Stenosarchaea group</taxon>
        <taxon>Halobacteria</taxon>
        <taxon>Halobacteriales</taxon>
        <taxon>Haloferacaceae</taxon>
        <taxon>Halorubrum</taxon>
    </lineage>
</organism>
<feature type="region of interest" description="Disordered" evidence="1">
    <location>
        <begin position="441"/>
        <end position="500"/>
    </location>
</feature>
<feature type="region of interest" description="Disordered" evidence="1">
    <location>
        <begin position="187"/>
        <end position="229"/>
    </location>
</feature>
<feature type="compositionally biased region" description="Basic and acidic residues" evidence="1">
    <location>
        <begin position="8"/>
        <end position="18"/>
    </location>
</feature>
<evidence type="ECO:0000313" key="4">
    <source>
        <dbReference type="Proteomes" id="UP000011575"/>
    </source>
</evidence>
<reference evidence="3 4" key="1">
    <citation type="journal article" date="2014" name="PLoS Genet.">
        <title>Phylogenetically driven sequencing of extremely halophilic archaea reveals strategies for static and dynamic osmo-response.</title>
        <authorList>
            <person name="Becker E.A."/>
            <person name="Seitzer P.M."/>
            <person name="Tritt A."/>
            <person name="Larsen D."/>
            <person name="Krusor M."/>
            <person name="Yao A.I."/>
            <person name="Wu D."/>
            <person name="Madern D."/>
            <person name="Eisen J.A."/>
            <person name="Darling A.E."/>
            <person name="Facciotti M.T."/>
        </authorList>
    </citation>
    <scope>NUCLEOTIDE SEQUENCE [LARGE SCALE GENOMIC DNA]</scope>
    <source>
        <strain evidence="3 4">JCM 13560</strain>
    </source>
</reference>
<name>M0PCP2_9EURY</name>